<dbReference type="Proteomes" id="UP001498398">
    <property type="component" value="Unassembled WGS sequence"/>
</dbReference>
<protein>
    <recommendedName>
        <fullName evidence="3">N-acetyltransferase domain-containing protein</fullName>
    </recommendedName>
</protein>
<keyword evidence="2" id="KW-1185">Reference proteome</keyword>
<accession>A0ABR1JV69</accession>
<reference evidence="1 2" key="1">
    <citation type="submission" date="2024-01" db="EMBL/GenBank/DDBJ databases">
        <title>A draft genome for the cacao thread blight pathogen Marasmiellus scandens.</title>
        <authorList>
            <person name="Baruah I.K."/>
            <person name="Leung J."/>
            <person name="Bukari Y."/>
            <person name="Amoako-Attah I."/>
            <person name="Meinhardt L.W."/>
            <person name="Bailey B.A."/>
            <person name="Cohen S.P."/>
        </authorList>
    </citation>
    <scope>NUCLEOTIDE SEQUENCE [LARGE SCALE GENOMIC DNA]</scope>
    <source>
        <strain evidence="1 2">GH-19</strain>
    </source>
</reference>
<gene>
    <name evidence="1" type="ORF">VKT23_002792</name>
</gene>
<sequence length="230" mass="25907">MAYIVKNQNSLPQGRFSIRLHGREHTLGAIVQDLSDRYIIPANADIIFRGADENLDGPGTKIGHIAAVIVLLAFMLNSGHSNEFQMTCDEHSRELNQMASALFDAEGNHKNRNWEEQDQGDLLYIQEVYLEPQWRGYGIGLLAVRGLMSALPSFEMDKVILNPVPSARCQHDPDCYPSACSLDASITSLTKYWSLLDFQKVSQENGVHYMEIWTGRALPELRAIVPHLFH</sequence>
<organism evidence="1 2">
    <name type="scientific">Marasmiellus scandens</name>
    <dbReference type="NCBI Taxonomy" id="2682957"/>
    <lineage>
        <taxon>Eukaryota</taxon>
        <taxon>Fungi</taxon>
        <taxon>Dikarya</taxon>
        <taxon>Basidiomycota</taxon>
        <taxon>Agaricomycotina</taxon>
        <taxon>Agaricomycetes</taxon>
        <taxon>Agaricomycetidae</taxon>
        <taxon>Agaricales</taxon>
        <taxon>Marasmiineae</taxon>
        <taxon>Omphalotaceae</taxon>
        <taxon>Marasmiellus</taxon>
    </lineage>
</organism>
<evidence type="ECO:0000313" key="1">
    <source>
        <dbReference type="EMBL" id="KAK7468282.1"/>
    </source>
</evidence>
<dbReference type="EMBL" id="JBANRG010000003">
    <property type="protein sequence ID" value="KAK7468282.1"/>
    <property type="molecule type" value="Genomic_DNA"/>
</dbReference>
<evidence type="ECO:0000313" key="2">
    <source>
        <dbReference type="Proteomes" id="UP001498398"/>
    </source>
</evidence>
<comment type="caution">
    <text evidence="1">The sequence shown here is derived from an EMBL/GenBank/DDBJ whole genome shotgun (WGS) entry which is preliminary data.</text>
</comment>
<evidence type="ECO:0008006" key="3">
    <source>
        <dbReference type="Google" id="ProtNLM"/>
    </source>
</evidence>
<proteinExistence type="predicted"/>
<name>A0ABR1JV69_9AGAR</name>